<dbReference type="AlphaFoldDB" id="A0A699Z1L5"/>
<evidence type="ECO:0000313" key="2">
    <source>
        <dbReference type="EMBL" id="GFH12914.1"/>
    </source>
</evidence>
<accession>A0A699Z1L5</accession>
<evidence type="ECO:0000256" key="1">
    <source>
        <dbReference type="SAM" id="MobiDB-lite"/>
    </source>
</evidence>
<name>A0A699Z1L5_HAELA</name>
<dbReference type="EMBL" id="BLLF01000554">
    <property type="protein sequence ID" value="GFH12914.1"/>
    <property type="molecule type" value="Genomic_DNA"/>
</dbReference>
<comment type="caution">
    <text evidence="2">The sequence shown here is derived from an EMBL/GenBank/DDBJ whole genome shotgun (WGS) entry which is preliminary data.</text>
</comment>
<evidence type="ECO:0000313" key="3">
    <source>
        <dbReference type="Proteomes" id="UP000485058"/>
    </source>
</evidence>
<keyword evidence="3" id="KW-1185">Reference proteome</keyword>
<reference evidence="2 3" key="1">
    <citation type="submission" date="2020-02" db="EMBL/GenBank/DDBJ databases">
        <title>Draft genome sequence of Haematococcus lacustris strain NIES-144.</title>
        <authorList>
            <person name="Morimoto D."/>
            <person name="Nakagawa S."/>
            <person name="Yoshida T."/>
            <person name="Sawayama S."/>
        </authorList>
    </citation>
    <scope>NUCLEOTIDE SEQUENCE [LARGE SCALE GENOMIC DNA]</scope>
    <source>
        <strain evidence="2 3">NIES-144</strain>
    </source>
</reference>
<feature type="region of interest" description="Disordered" evidence="1">
    <location>
        <begin position="140"/>
        <end position="168"/>
    </location>
</feature>
<dbReference type="Proteomes" id="UP000485058">
    <property type="component" value="Unassembled WGS sequence"/>
</dbReference>
<proteinExistence type="predicted"/>
<sequence length="275" mass="29661">MCLSLCASAADCQGCQGTLQLSCHRSPPGPGLWGSRLQRQRHHGQQDVPVKQMQREACKQFPGRVVLVHEFRTSRVSSARTNVVQGQAESFRPVPVPGAQHGDAVPDPGSMCSTSNVIKRRFYDRDVSAALNIRRIAAGPGRPRELSSRLGRPAMPNPGTVGQGRAGDRSLPYRVPFPEPISLSYQCDRILSSFDTLLHFTSPAYKVTSDTTAETLTAPTQNIDRADAGICEQLVAQATRACTCGSCPSHARGSERVRAAKLVNDAPEQSSSNAQ</sequence>
<organism evidence="2 3">
    <name type="scientific">Haematococcus lacustris</name>
    <name type="common">Green alga</name>
    <name type="synonym">Haematococcus pluvialis</name>
    <dbReference type="NCBI Taxonomy" id="44745"/>
    <lineage>
        <taxon>Eukaryota</taxon>
        <taxon>Viridiplantae</taxon>
        <taxon>Chlorophyta</taxon>
        <taxon>core chlorophytes</taxon>
        <taxon>Chlorophyceae</taxon>
        <taxon>CS clade</taxon>
        <taxon>Chlamydomonadales</taxon>
        <taxon>Haematococcaceae</taxon>
        <taxon>Haematococcus</taxon>
    </lineage>
</organism>
<gene>
    <name evidence="2" type="ORF">HaLaN_08695</name>
</gene>
<protein>
    <submittedName>
        <fullName evidence="2">Uncharacterized protein</fullName>
    </submittedName>
</protein>